<evidence type="ECO:0000313" key="2">
    <source>
        <dbReference type="Proteomes" id="UP000053477"/>
    </source>
</evidence>
<gene>
    <name evidence="1" type="ORF">SCHPADRAFT_640734</name>
</gene>
<protein>
    <submittedName>
        <fullName evidence="1">Uncharacterized protein</fullName>
    </submittedName>
</protein>
<evidence type="ECO:0000313" key="1">
    <source>
        <dbReference type="EMBL" id="KLO07600.1"/>
    </source>
</evidence>
<dbReference type="InParanoid" id="A0A0H2R715"/>
<name>A0A0H2R715_9AGAM</name>
<keyword evidence="2" id="KW-1185">Reference proteome</keyword>
<dbReference type="Proteomes" id="UP000053477">
    <property type="component" value="Unassembled WGS sequence"/>
</dbReference>
<reference evidence="1 2" key="1">
    <citation type="submission" date="2015-04" db="EMBL/GenBank/DDBJ databases">
        <title>Complete genome sequence of Schizopora paradoxa KUC8140, a cosmopolitan wood degrader in East Asia.</title>
        <authorList>
            <consortium name="DOE Joint Genome Institute"/>
            <person name="Min B."/>
            <person name="Park H."/>
            <person name="Jang Y."/>
            <person name="Kim J.-J."/>
            <person name="Kim K.H."/>
            <person name="Pangilinan J."/>
            <person name="Lipzen A."/>
            <person name="Riley R."/>
            <person name="Grigoriev I.V."/>
            <person name="Spatafora J.W."/>
            <person name="Choi I.-G."/>
        </authorList>
    </citation>
    <scope>NUCLEOTIDE SEQUENCE [LARGE SCALE GENOMIC DNA]</scope>
    <source>
        <strain evidence="1 2">KUC8140</strain>
    </source>
</reference>
<dbReference type="EMBL" id="KQ086130">
    <property type="protein sequence ID" value="KLO07600.1"/>
    <property type="molecule type" value="Genomic_DNA"/>
</dbReference>
<organism evidence="1 2">
    <name type="scientific">Schizopora paradoxa</name>
    <dbReference type="NCBI Taxonomy" id="27342"/>
    <lineage>
        <taxon>Eukaryota</taxon>
        <taxon>Fungi</taxon>
        <taxon>Dikarya</taxon>
        <taxon>Basidiomycota</taxon>
        <taxon>Agaricomycotina</taxon>
        <taxon>Agaricomycetes</taxon>
        <taxon>Hymenochaetales</taxon>
        <taxon>Schizoporaceae</taxon>
        <taxon>Schizopora</taxon>
    </lineage>
</organism>
<proteinExistence type="predicted"/>
<dbReference type="AlphaFoldDB" id="A0A0H2R715"/>
<sequence>MSTSTISVLSGIFSPSSSQHHHPHANIIHHPSLSSACNLTMSYRRMTDEGLPRTGERRRCCILNYNTIDRISLTYPRKRNKS</sequence>
<accession>A0A0H2R715</accession>